<keyword evidence="1" id="KW-0732">Signal</keyword>
<keyword evidence="3" id="KW-1185">Reference proteome</keyword>
<protein>
    <submittedName>
        <fullName evidence="2">UrcA family protein</fullName>
    </submittedName>
</protein>
<name>A0A6H2DNW2_9SPHN</name>
<feature type="chain" id="PRO_5026253409" evidence="1">
    <location>
        <begin position="25"/>
        <end position="117"/>
    </location>
</feature>
<evidence type="ECO:0000256" key="1">
    <source>
        <dbReference type="SAM" id="SignalP"/>
    </source>
</evidence>
<dbReference type="NCBIfam" id="TIGR04433">
    <property type="entry name" value="UrcA_uranyl"/>
    <property type="match status" value="1"/>
</dbReference>
<sequence length="117" mass="12003">MTKTLLNKALMAAAAVAITTTGFAASASAQNRTVRSVAVDYSDLDLVSAAGKATLQGRIKGAVRQVCGSYDSKSLRDMADHGNCMEQASNSAQRATVTIMAAAAAGKPIKTALLVKN</sequence>
<dbReference type="InterPro" id="IPR030972">
    <property type="entry name" value="UrcA_uranyl"/>
</dbReference>
<reference evidence="2 3" key="1">
    <citation type="submission" date="2020-04" db="EMBL/GenBank/DDBJ databases">
        <title>Genome sequence for Sphingorhabdus sp. strain M1.</title>
        <authorList>
            <person name="Park S.-J."/>
        </authorList>
    </citation>
    <scope>NUCLEOTIDE SEQUENCE [LARGE SCALE GENOMIC DNA]</scope>
    <source>
        <strain evidence="2 3">JK6</strain>
    </source>
</reference>
<dbReference type="AlphaFoldDB" id="A0A6H2DNW2"/>
<accession>A0A6H2DNW2</accession>
<organism evidence="2 3">
    <name type="scientific">Parasphingorhabdus halotolerans</name>
    <dbReference type="NCBI Taxonomy" id="2725558"/>
    <lineage>
        <taxon>Bacteria</taxon>
        <taxon>Pseudomonadati</taxon>
        <taxon>Pseudomonadota</taxon>
        <taxon>Alphaproteobacteria</taxon>
        <taxon>Sphingomonadales</taxon>
        <taxon>Sphingomonadaceae</taxon>
        <taxon>Parasphingorhabdus</taxon>
    </lineage>
</organism>
<dbReference type="KEGG" id="phao:HF685_12720"/>
<evidence type="ECO:0000313" key="3">
    <source>
        <dbReference type="Proteomes" id="UP000501600"/>
    </source>
</evidence>
<dbReference type="EMBL" id="CP051217">
    <property type="protein sequence ID" value="QJB70044.1"/>
    <property type="molecule type" value="Genomic_DNA"/>
</dbReference>
<evidence type="ECO:0000313" key="2">
    <source>
        <dbReference type="EMBL" id="QJB70044.1"/>
    </source>
</evidence>
<dbReference type="Proteomes" id="UP000501600">
    <property type="component" value="Chromosome"/>
</dbReference>
<feature type="signal peptide" evidence="1">
    <location>
        <begin position="1"/>
        <end position="24"/>
    </location>
</feature>
<gene>
    <name evidence="2" type="ORF">HF685_12720</name>
</gene>
<dbReference type="RefSeq" id="WP_168820312.1">
    <property type="nucleotide sequence ID" value="NZ_CP051217.1"/>
</dbReference>
<proteinExistence type="predicted"/>